<evidence type="ECO:0000256" key="1">
    <source>
        <dbReference type="ARBA" id="ARBA00004651"/>
    </source>
</evidence>
<evidence type="ECO:0000256" key="7">
    <source>
        <dbReference type="RuleBase" id="RU363032"/>
    </source>
</evidence>
<dbReference type="InterPro" id="IPR035906">
    <property type="entry name" value="MetI-like_sf"/>
</dbReference>
<dbReference type="SUPFAM" id="SSF161098">
    <property type="entry name" value="MetI-like"/>
    <property type="match status" value="1"/>
</dbReference>
<keyword evidence="6 7" id="KW-0472">Membrane</keyword>
<dbReference type="Gene3D" id="1.10.3720.10">
    <property type="entry name" value="MetI-like"/>
    <property type="match status" value="1"/>
</dbReference>
<evidence type="ECO:0000256" key="6">
    <source>
        <dbReference type="ARBA" id="ARBA00023136"/>
    </source>
</evidence>
<evidence type="ECO:0000256" key="4">
    <source>
        <dbReference type="ARBA" id="ARBA00022692"/>
    </source>
</evidence>
<gene>
    <name evidence="9" type="ORF">F0P96_06545</name>
</gene>
<dbReference type="CDD" id="cd06261">
    <property type="entry name" value="TM_PBP2"/>
    <property type="match status" value="1"/>
</dbReference>
<feature type="transmembrane region" description="Helical" evidence="7">
    <location>
        <begin position="109"/>
        <end position="127"/>
    </location>
</feature>
<dbReference type="EMBL" id="VTWU01000002">
    <property type="protein sequence ID" value="KAA9338488.1"/>
    <property type="molecule type" value="Genomic_DNA"/>
</dbReference>
<comment type="subcellular location">
    <subcellularLocation>
        <location evidence="1 7">Cell membrane</location>
        <topology evidence="1 7">Multi-pass membrane protein</topology>
    </subcellularLocation>
</comment>
<feature type="transmembrane region" description="Helical" evidence="7">
    <location>
        <begin position="254"/>
        <end position="273"/>
    </location>
</feature>
<keyword evidence="5 7" id="KW-1133">Transmembrane helix</keyword>
<name>A0AA88K241_9BACT</name>
<dbReference type="InterPro" id="IPR000515">
    <property type="entry name" value="MetI-like"/>
</dbReference>
<dbReference type="PROSITE" id="PS50928">
    <property type="entry name" value="ABC_TM1"/>
    <property type="match status" value="1"/>
</dbReference>
<dbReference type="Pfam" id="PF00528">
    <property type="entry name" value="BPD_transp_1"/>
    <property type="match status" value="1"/>
</dbReference>
<dbReference type="GO" id="GO:0005886">
    <property type="term" value="C:plasma membrane"/>
    <property type="evidence" value="ECO:0007669"/>
    <property type="project" value="UniProtKB-SubCell"/>
</dbReference>
<evidence type="ECO:0000256" key="5">
    <source>
        <dbReference type="ARBA" id="ARBA00022989"/>
    </source>
</evidence>
<dbReference type="InterPro" id="IPR050366">
    <property type="entry name" value="BP-dependent_transpt_permease"/>
</dbReference>
<proteinExistence type="inferred from homology"/>
<evidence type="ECO:0000259" key="8">
    <source>
        <dbReference type="PROSITE" id="PS50928"/>
    </source>
</evidence>
<dbReference type="PANTHER" id="PTHR43386">
    <property type="entry name" value="OLIGOPEPTIDE TRANSPORT SYSTEM PERMEASE PROTEIN APPC"/>
    <property type="match status" value="1"/>
</dbReference>
<dbReference type="GO" id="GO:0055085">
    <property type="term" value="P:transmembrane transport"/>
    <property type="evidence" value="ECO:0007669"/>
    <property type="project" value="InterPro"/>
</dbReference>
<reference evidence="9 10" key="1">
    <citation type="submission" date="2019-09" db="EMBL/GenBank/DDBJ databases">
        <title>Genome sequence of Hymenobacter sp. M3.</title>
        <authorList>
            <person name="Srinivasan S."/>
        </authorList>
    </citation>
    <scope>NUCLEOTIDE SEQUENCE [LARGE SCALE GENOMIC DNA]</scope>
    <source>
        <strain evidence="9 10">M3</strain>
    </source>
</reference>
<sequence>MRVSGKTGWLQNAAYAWLMALLLLAFFAPCLPLQWAFGRLDVLRIAAPPSAIHYLGTDPYGRDVLADLLLGARTLLAVGLPAALLTSLIGILLGASAGFWGNQQLRIPSVYFVGVLPGILAVCVFGVSWPVVPAALLGLIASWALHYFRSSQYKIVFPVDSIVLAAMLWLGAIPRIILILVLCAAIDLTPPALVALLALTSWPATARLARAEVQRLRMLPFIEAAKVSGLPPIRIVWHHILPNAWPVLRAAIPLNLSACLTFQTTLAFLGLGLPDGATDWGRMLSLAKLEPTAWWLIVFPCVALATTFLALRVATPTHSRTSA</sequence>
<protein>
    <submittedName>
        <fullName evidence="9">ABC transporter permease</fullName>
    </submittedName>
</protein>
<organism evidence="9 10">
    <name type="scientific">Hymenobacter busanensis</name>
    <dbReference type="NCBI Taxonomy" id="2607656"/>
    <lineage>
        <taxon>Bacteria</taxon>
        <taxon>Pseudomonadati</taxon>
        <taxon>Bacteroidota</taxon>
        <taxon>Cytophagia</taxon>
        <taxon>Cytophagales</taxon>
        <taxon>Hymenobacteraceae</taxon>
        <taxon>Hymenobacter</taxon>
    </lineage>
</organism>
<comment type="caution">
    <text evidence="9">The sequence shown here is derived from an EMBL/GenBank/DDBJ whole genome shotgun (WGS) entry which is preliminary data.</text>
</comment>
<comment type="similarity">
    <text evidence="7">Belongs to the binding-protein-dependent transport system permease family.</text>
</comment>
<dbReference type="PANTHER" id="PTHR43386:SF1">
    <property type="entry name" value="D,D-DIPEPTIDE TRANSPORT SYSTEM PERMEASE PROTEIN DDPC-RELATED"/>
    <property type="match status" value="1"/>
</dbReference>
<feature type="transmembrane region" description="Helical" evidence="7">
    <location>
        <begin position="12"/>
        <end position="35"/>
    </location>
</feature>
<evidence type="ECO:0000313" key="10">
    <source>
        <dbReference type="Proteomes" id="UP000326380"/>
    </source>
</evidence>
<keyword evidence="2 7" id="KW-0813">Transport</keyword>
<feature type="transmembrane region" description="Helical" evidence="7">
    <location>
        <begin position="133"/>
        <end position="150"/>
    </location>
</feature>
<accession>A0AA88K241</accession>
<feature type="domain" description="ABC transmembrane type-1" evidence="8">
    <location>
        <begin position="120"/>
        <end position="315"/>
    </location>
</feature>
<evidence type="ECO:0000256" key="2">
    <source>
        <dbReference type="ARBA" id="ARBA00022448"/>
    </source>
</evidence>
<feature type="transmembrane region" description="Helical" evidence="7">
    <location>
        <begin position="293"/>
        <end position="314"/>
    </location>
</feature>
<dbReference type="Proteomes" id="UP000326380">
    <property type="component" value="Unassembled WGS sequence"/>
</dbReference>
<evidence type="ECO:0000313" key="9">
    <source>
        <dbReference type="EMBL" id="KAA9338488.1"/>
    </source>
</evidence>
<evidence type="ECO:0000256" key="3">
    <source>
        <dbReference type="ARBA" id="ARBA00022475"/>
    </source>
</evidence>
<keyword evidence="3" id="KW-1003">Cell membrane</keyword>
<keyword evidence="4 7" id="KW-0812">Transmembrane</keyword>
<feature type="transmembrane region" description="Helical" evidence="7">
    <location>
        <begin position="162"/>
        <end position="186"/>
    </location>
</feature>
<keyword evidence="10" id="KW-1185">Reference proteome</keyword>
<feature type="transmembrane region" description="Helical" evidence="7">
    <location>
        <begin position="75"/>
        <end position="97"/>
    </location>
</feature>
<dbReference type="AlphaFoldDB" id="A0AA88K241"/>